<organism evidence="5">
    <name type="scientific">Mytilinidion resinicola</name>
    <dbReference type="NCBI Taxonomy" id="574789"/>
    <lineage>
        <taxon>Eukaryota</taxon>
        <taxon>Fungi</taxon>
        <taxon>Dikarya</taxon>
        <taxon>Ascomycota</taxon>
        <taxon>Pezizomycotina</taxon>
        <taxon>Dothideomycetes</taxon>
        <taxon>Pleosporomycetidae</taxon>
        <taxon>Mytilinidiales</taxon>
        <taxon>Mytilinidiaceae</taxon>
        <taxon>Mytilinidion</taxon>
    </lineage>
</organism>
<evidence type="ECO:0000256" key="3">
    <source>
        <dbReference type="ARBA" id="ARBA00022827"/>
    </source>
</evidence>
<evidence type="ECO:0000313" key="6">
    <source>
        <dbReference type="Proteomes" id="UP000504636"/>
    </source>
</evidence>
<evidence type="ECO:0000256" key="4">
    <source>
        <dbReference type="ARBA" id="ARBA00023002"/>
    </source>
</evidence>
<evidence type="ECO:0000313" key="7">
    <source>
        <dbReference type="RefSeq" id="XP_033575087.1"/>
    </source>
</evidence>
<dbReference type="GO" id="GO:0050661">
    <property type="term" value="F:NADP binding"/>
    <property type="evidence" value="ECO:0007669"/>
    <property type="project" value="InterPro"/>
</dbReference>
<dbReference type="GeneID" id="54458814"/>
<dbReference type="EMBL" id="MU003703">
    <property type="protein sequence ID" value="KAF2808123.1"/>
    <property type="molecule type" value="Genomic_DNA"/>
</dbReference>
<reference evidence="7" key="2">
    <citation type="submission" date="2020-04" db="EMBL/GenBank/DDBJ databases">
        <authorList>
            <consortium name="NCBI Genome Project"/>
        </authorList>
    </citation>
    <scope>NUCLEOTIDE SEQUENCE</scope>
    <source>
        <strain evidence="7">CBS 304.34</strain>
    </source>
</reference>
<proteinExistence type="inferred from homology"/>
<evidence type="ECO:0000313" key="5">
    <source>
        <dbReference type="EMBL" id="KAF2808123.1"/>
    </source>
</evidence>
<keyword evidence="2" id="KW-0285">Flavoprotein</keyword>
<dbReference type="InterPro" id="IPR051209">
    <property type="entry name" value="FAD-bind_Monooxygenase_sf"/>
</dbReference>
<evidence type="ECO:0000256" key="1">
    <source>
        <dbReference type="ARBA" id="ARBA00010139"/>
    </source>
</evidence>
<gene>
    <name evidence="5 7" type="ORF">BDZ99DRAFT_445280</name>
</gene>
<evidence type="ECO:0000256" key="2">
    <source>
        <dbReference type="ARBA" id="ARBA00022630"/>
    </source>
</evidence>
<keyword evidence="4" id="KW-0560">Oxidoreductase</keyword>
<reference evidence="5 7" key="1">
    <citation type="journal article" date="2020" name="Stud. Mycol.">
        <title>101 Dothideomycetes genomes: a test case for predicting lifestyles and emergence of pathogens.</title>
        <authorList>
            <person name="Haridas S."/>
            <person name="Albert R."/>
            <person name="Binder M."/>
            <person name="Bloem J."/>
            <person name="Labutti K."/>
            <person name="Salamov A."/>
            <person name="Andreopoulos B."/>
            <person name="Baker S."/>
            <person name="Barry K."/>
            <person name="Bills G."/>
            <person name="Bluhm B."/>
            <person name="Cannon C."/>
            <person name="Castanera R."/>
            <person name="Culley D."/>
            <person name="Daum C."/>
            <person name="Ezra D."/>
            <person name="Gonzalez J."/>
            <person name="Henrissat B."/>
            <person name="Kuo A."/>
            <person name="Liang C."/>
            <person name="Lipzen A."/>
            <person name="Lutzoni F."/>
            <person name="Magnuson J."/>
            <person name="Mondo S."/>
            <person name="Nolan M."/>
            <person name="Ohm R."/>
            <person name="Pangilinan J."/>
            <person name="Park H.-J."/>
            <person name="Ramirez L."/>
            <person name="Alfaro M."/>
            <person name="Sun H."/>
            <person name="Tritt A."/>
            <person name="Yoshinaga Y."/>
            <person name="Zwiers L.-H."/>
            <person name="Turgeon B."/>
            <person name="Goodwin S."/>
            <person name="Spatafora J."/>
            <person name="Crous P."/>
            <person name="Grigoriev I."/>
        </authorList>
    </citation>
    <scope>NUCLEOTIDE SEQUENCE</scope>
    <source>
        <strain evidence="5 7">CBS 304.34</strain>
    </source>
</reference>
<sequence length="577" mass="65834">MHIDGANPHPPDPQYRPVDDYRRIKVICIGAGMCGITVGALFPQAIPNLDLTIYEKNSEVGGTWFENHYPGVQPDLTPHTYQYTFASNPNWSRFYPPGKEFEQYLKDVSKQFNVYKYVKFGHKFQTAKWHADIGQWEVQVLNLEDNTVKTDYAEILIKATGFVNAWEWPNVPGREKFKGKMVHTANWDDSYDVTGKSVAVIGYGSTGVQITPAIQPIVKSLDHYVRGKVWVPPGGGTNFQELAERGVEKNFDHPRWERKFFCNNPEAYLAYRKKQEQWTNMVQAVQLKGTEMNAQFREMLKENMRQTCKAKPELVDILMPEYAPGCRRLIMGQAWLEALNKPNANLIPKGVEQFTEKGIIDTDGVEREYEAIICATGFDKNMDNRDTPYVGRNGITLQQAWDPDPVAYFGVAAPDMPNLFIMFGPNSAPFAGSIVHTFEAAAKYIIKCIKKIQLEYIKSMVIKQKAVDAWVKQVDHHMSTTVLSESCFTWFKRNKPEGRVITSWPGSAMHGYFGWENPRYEDFDYESWLPEDAPLSYLGSGFTVAERDNGDTTGYMSYTDIKTVLPVTEYVEDTPRL</sequence>
<name>A0A6A6YHW9_9PEZI</name>
<dbReference type="GO" id="GO:0050660">
    <property type="term" value="F:flavin adenine dinucleotide binding"/>
    <property type="evidence" value="ECO:0007669"/>
    <property type="project" value="InterPro"/>
</dbReference>
<dbReference type="InterPro" id="IPR020946">
    <property type="entry name" value="Flavin_mOase-like"/>
</dbReference>
<dbReference type="Gene3D" id="3.50.50.60">
    <property type="entry name" value="FAD/NAD(P)-binding domain"/>
    <property type="match status" value="2"/>
</dbReference>
<dbReference type="OrthoDB" id="74360at2759"/>
<accession>A0A6A6YHW9</accession>
<dbReference type="RefSeq" id="XP_033575087.1">
    <property type="nucleotide sequence ID" value="XM_033717921.1"/>
</dbReference>
<dbReference type="AlphaFoldDB" id="A0A6A6YHW9"/>
<dbReference type="SUPFAM" id="SSF51905">
    <property type="entry name" value="FAD/NAD(P)-binding domain"/>
    <property type="match status" value="2"/>
</dbReference>
<dbReference type="GO" id="GO:0004499">
    <property type="term" value="F:N,N-dimethylaniline monooxygenase activity"/>
    <property type="evidence" value="ECO:0007669"/>
    <property type="project" value="InterPro"/>
</dbReference>
<comment type="similarity">
    <text evidence="1">Belongs to the FAD-binding monooxygenase family.</text>
</comment>
<reference evidence="7" key="3">
    <citation type="submission" date="2025-04" db="UniProtKB">
        <authorList>
            <consortium name="RefSeq"/>
        </authorList>
    </citation>
    <scope>IDENTIFICATION</scope>
    <source>
        <strain evidence="7">CBS 304.34</strain>
    </source>
</reference>
<keyword evidence="6" id="KW-1185">Reference proteome</keyword>
<dbReference type="PANTHER" id="PTHR42877:SF7">
    <property type="entry name" value="FLAVIN-BINDING MONOOXYGENASE-RELATED"/>
    <property type="match status" value="1"/>
</dbReference>
<dbReference type="InterPro" id="IPR036188">
    <property type="entry name" value="FAD/NAD-bd_sf"/>
</dbReference>
<dbReference type="PANTHER" id="PTHR42877">
    <property type="entry name" value="L-ORNITHINE N(5)-MONOOXYGENASE-RELATED"/>
    <property type="match status" value="1"/>
</dbReference>
<dbReference type="Proteomes" id="UP000504636">
    <property type="component" value="Unplaced"/>
</dbReference>
<protein>
    <submittedName>
        <fullName evidence="5 7">FAD/NAD(P)-binding domain-containing protein</fullName>
    </submittedName>
</protein>
<dbReference type="Pfam" id="PF00743">
    <property type="entry name" value="FMO-like"/>
    <property type="match status" value="1"/>
</dbReference>
<keyword evidence="3" id="KW-0274">FAD</keyword>